<dbReference type="Pfam" id="PF00134">
    <property type="entry name" value="Cyclin_N"/>
    <property type="match status" value="1"/>
</dbReference>
<dbReference type="Pfam" id="PF02984">
    <property type="entry name" value="Cyclin_C"/>
    <property type="match status" value="1"/>
</dbReference>
<dbReference type="InterPro" id="IPR006671">
    <property type="entry name" value="Cyclin_N"/>
</dbReference>
<evidence type="ECO:0000256" key="5">
    <source>
        <dbReference type="SAM" id="MobiDB-lite"/>
    </source>
</evidence>
<dbReference type="SUPFAM" id="SSF47954">
    <property type="entry name" value="Cyclin-like"/>
    <property type="match status" value="2"/>
</dbReference>
<dbReference type="FunFam" id="1.10.472.10:FF:000001">
    <property type="entry name" value="G2/mitotic-specific cyclin"/>
    <property type="match status" value="1"/>
</dbReference>
<feature type="domain" description="Cyclin-like" evidence="6">
    <location>
        <begin position="132"/>
        <end position="216"/>
    </location>
</feature>
<reference evidence="8" key="2">
    <citation type="submission" date="2023-06" db="EMBL/GenBank/DDBJ databases">
        <authorList>
            <person name="Ma L."/>
            <person name="Liu K.-W."/>
            <person name="Li Z."/>
            <person name="Hsiao Y.-Y."/>
            <person name="Qi Y."/>
            <person name="Fu T."/>
            <person name="Tang G."/>
            <person name="Zhang D."/>
            <person name="Sun W.-H."/>
            <person name="Liu D.-K."/>
            <person name="Li Y."/>
            <person name="Chen G.-Z."/>
            <person name="Liu X.-D."/>
            <person name="Liao X.-Y."/>
            <person name="Jiang Y.-T."/>
            <person name="Yu X."/>
            <person name="Hao Y."/>
            <person name="Huang J."/>
            <person name="Zhao X.-W."/>
            <person name="Ke S."/>
            <person name="Chen Y.-Y."/>
            <person name="Wu W.-L."/>
            <person name="Hsu J.-L."/>
            <person name="Lin Y.-F."/>
            <person name="Huang M.-D."/>
            <person name="Li C.-Y."/>
            <person name="Huang L."/>
            <person name="Wang Z.-W."/>
            <person name="Zhao X."/>
            <person name="Zhong W.-Y."/>
            <person name="Peng D.-H."/>
            <person name="Ahmad S."/>
            <person name="Lan S."/>
            <person name="Zhang J.-S."/>
            <person name="Tsai W.-C."/>
            <person name="Van De Peer Y."/>
            <person name="Liu Z.-J."/>
        </authorList>
    </citation>
    <scope>NUCLEOTIDE SEQUENCE</scope>
    <source>
        <strain evidence="8">SCP</strain>
        <tissue evidence="8">Leaves</tissue>
    </source>
</reference>
<feature type="region of interest" description="Disordered" evidence="5">
    <location>
        <begin position="35"/>
        <end position="79"/>
    </location>
</feature>
<keyword evidence="9" id="KW-1185">Reference proteome</keyword>
<evidence type="ECO:0000256" key="3">
    <source>
        <dbReference type="ARBA" id="ARBA00023306"/>
    </source>
</evidence>
<evidence type="ECO:0000313" key="9">
    <source>
        <dbReference type="Proteomes" id="UP001179952"/>
    </source>
</evidence>
<feature type="domain" description="Cyclin-like" evidence="6">
    <location>
        <begin position="229"/>
        <end position="317"/>
    </location>
</feature>
<dbReference type="SMART" id="SM01332">
    <property type="entry name" value="Cyclin_C"/>
    <property type="match status" value="1"/>
</dbReference>
<protein>
    <submittedName>
        <fullName evidence="8">Cyclin-A3-1</fullName>
    </submittedName>
</protein>
<name>A0AAV9AKR7_ACOGR</name>
<dbReference type="EMBL" id="JAUJYN010000008">
    <property type="protein sequence ID" value="KAK1264736.1"/>
    <property type="molecule type" value="Genomic_DNA"/>
</dbReference>
<reference evidence="8" key="1">
    <citation type="journal article" date="2023" name="Nat. Commun.">
        <title>Diploid and tetraploid genomes of Acorus and the evolution of monocots.</title>
        <authorList>
            <person name="Ma L."/>
            <person name="Liu K.W."/>
            <person name="Li Z."/>
            <person name="Hsiao Y.Y."/>
            <person name="Qi Y."/>
            <person name="Fu T."/>
            <person name="Tang G.D."/>
            <person name="Zhang D."/>
            <person name="Sun W.H."/>
            <person name="Liu D.K."/>
            <person name="Li Y."/>
            <person name="Chen G.Z."/>
            <person name="Liu X.D."/>
            <person name="Liao X.Y."/>
            <person name="Jiang Y.T."/>
            <person name="Yu X."/>
            <person name="Hao Y."/>
            <person name="Huang J."/>
            <person name="Zhao X.W."/>
            <person name="Ke S."/>
            <person name="Chen Y.Y."/>
            <person name="Wu W.L."/>
            <person name="Hsu J.L."/>
            <person name="Lin Y.F."/>
            <person name="Huang M.D."/>
            <person name="Li C.Y."/>
            <person name="Huang L."/>
            <person name="Wang Z.W."/>
            <person name="Zhao X."/>
            <person name="Zhong W.Y."/>
            <person name="Peng D.H."/>
            <person name="Ahmad S."/>
            <person name="Lan S."/>
            <person name="Zhang J.S."/>
            <person name="Tsai W.C."/>
            <person name="Van de Peer Y."/>
            <person name="Liu Z.J."/>
        </authorList>
    </citation>
    <scope>NUCLEOTIDE SEQUENCE</scope>
    <source>
        <strain evidence="8">SCP</strain>
    </source>
</reference>
<comment type="similarity">
    <text evidence="4">Belongs to the cyclin family.</text>
</comment>
<proteinExistence type="inferred from homology"/>
<dbReference type="SMART" id="SM00385">
    <property type="entry name" value="CYCLIN"/>
    <property type="match status" value="2"/>
</dbReference>
<keyword evidence="1" id="KW-0132">Cell division</keyword>
<evidence type="ECO:0000259" key="7">
    <source>
        <dbReference type="SMART" id="SM01332"/>
    </source>
</evidence>
<sequence length="362" mass="41746">MAIMKMRVCSKKRATEELEQKIAVWKRRWVEIPSISNGANDSPQSSGGGDPSIVPKPPPPPKRRRFAIRTDPPSPPPFDIIDNDPHICDAFVHDVYNYLSSMEVDREKRPLPDYMKSVQNELTESMRGSVVDWLVTVVEIFCFITDTLYLTVSYIDRFLSKHAMNEENLQLLAVCSMRLASRYEEIRSSHVRHFCHITNKTYTKEKLMKMEDDVLQYLKYELGNPTTHTFLSIFITISQEDCEKQDMKLEFLSNYLAELSLLDYECVRFLPSMVAASAIFLARFTINPEVHPWNPALQNYTGYQPSVLKDCVLAIHDLQLNRNESSLNAIKDKYVQQKFRCVAQLSSPSEIPAAYFEDVKKL</sequence>
<dbReference type="GO" id="GO:0051301">
    <property type="term" value="P:cell division"/>
    <property type="evidence" value="ECO:0007669"/>
    <property type="project" value="UniProtKB-KW"/>
</dbReference>
<evidence type="ECO:0000256" key="2">
    <source>
        <dbReference type="ARBA" id="ARBA00023127"/>
    </source>
</evidence>
<evidence type="ECO:0000313" key="8">
    <source>
        <dbReference type="EMBL" id="KAK1264736.1"/>
    </source>
</evidence>
<keyword evidence="3" id="KW-0131">Cell cycle</keyword>
<comment type="caution">
    <text evidence="8">The sequence shown here is derived from an EMBL/GenBank/DDBJ whole genome shotgun (WGS) entry which is preliminary data.</text>
</comment>
<organism evidence="8 9">
    <name type="scientific">Acorus gramineus</name>
    <name type="common">Dwarf sweet flag</name>
    <dbReference type="NCBI Taxonomy" id="55184"/>
    <lineage>
        <taxon>Eukaryota</taxon>
        <taxon>Viridiplantae</taxon>
        <taxon>Streptophyta</taxon>
        <taxon>Embryophyta</taxon>
        <taxon>Tracheophyta</taxon>
        <taxon>Spermatophyta</taxon>
        <taxon>Magnoliopsida</taxon>
        <taxon>Liliopsida</taxon>
        <taxon>Acoraceae</taxon>
        <taxon>Acorus</taxon>
    </lineage>
</organism>
<accession>A0AAV9AKR7</accession>
<gene>
    <name evidence="8" type="ORF">QJS04_geneDACA015669</name>
</gene>
<dbReference type="AlphaFoldDB" id="A0AAV9AKR7"/>
<dbReference type="InterPro" id="IPR013763">
    <property type="entry name" value="Cyclin-like_dom"/>
</dbReference>
<dbReference type="Proteomes" id="UP001179952">
    <property type="component" value="Unassembled WGS sequence"/>
</dbReference>
<feature type="domain" description="Cyclin C-terminal" evidence="7">
    <location>
        <begin position="225"/>
        <end position="348"/>
    </location>
</feature>
<dbReference type="FunFam" id="1.10.472.10:FF:000220">
    <property type="entry name" value="Cyclin superfamily protein, putative"/>
    <property type="match status" value="1"/>
</dbReference>
<dbReference type="PANTHER" id="PTHR10177">
    <property type="entry name" value="CYCLINS"/>
    <property type="match status" value="1"/>
</dbReference>
<evidence type="ECO:0000256" key="1">
    <source>
        <dbReference type="ARBA" id="ARBA00022618"/>
    </source>
</evidence>
<dbReference type="InterPro" id="IPR039361">
    <property type="entry name" value="Cyclin"/>
</dbReference>
<keyword evidence="2 4" id="KW-0195">Cyclin</keyword>
<dbReference type="CDD" id="cd20506">
    <property type="entry name" value="CYCLIN_AtCycA-like_rpt2"/>
    <property type="match status" value="1"/>
</dbReference>
<evidence type="ECO:0000256" key="4">
    <source>
        <dbReference type="RuleBase" id="RU000383"/>
    </source>
</evidence>
<dbReference type="InterPro" id="IPR048258">
    <property type="entry name" value="Cyclins_cyclin-box"/>
</dbReference>
<evidence type="ECO:0000259" key="6">
    <source>
        <dbReference type="SMART" id="SM00385"/>
    </source>
</evidence>
<dbReference type="PROSITE" id="PS00292">
    <property type="entry name" value="CYCLINS"/>
    <property type="match status" value="1"/>
</dbReference>
<dbReference type="Gene3D" id="1.10.472.10">
    <property type="entry name" value="Cyclin-like"/>
    <property type="match status" value="2"/>
</dbReference>
<dbReference type="InterPro" id="IPR004367">
    <property type="entry name" value="Cyclin_C-dom"/>
</dbReference>
<dbReference type="InterPro" id="IPR036915">
    <property type="entry name" value="Cyclin-like_sf"/>
</dbReference>